<dbReference type="PANTHER" id="PTHR30204">
    <property type="entry name" value="REDOX-CYCLING DRUG-SENSING TRANSCRIPTIONAL ACTIVATOR SOXR"/>
    <property type="match status" value="1"/>
</dbReference>
<dbReference type="GO" id="GO:0003677">
    <property type="term" value="F:DNA binding"/>
    <property type="evidence" value="ECO:0007669"/>
    <property type="project" value="UniProtKB-KW"/>
</dbReference>
<dbReference type="RefSeq" id="WP_206582808.1">
    <property type="nucleotide sequence ID" value="NZ_JAFJZZ010000005.1"/>
</dbReference>
<dbReference type="Proteomes" id="UP000664545">
    <property type="component" value="Unassembled WGS sequence"/>
</dbReference>
<dbReference type="SMART" id="SM00871">
    <property type="entry name" value="AraC_E_bind"/>
    <property type="match status" value="1"/>
</dbReference>
<keyword evidence="1" id="KW-0678">Repressor</keyword>
<keyword evidence="4" id="KW-0804">Transcription</keyword>
<evidence type="ECO:0000256" key="2">
    <source>
        <dbReference type="ARBA" id="ARBA00023015"/>
    </source>
</evidence>
<evidence type="ECO:0000256" key="1">
    <source>
        <dbReference type="ARBA" id="ARBA00022491"/>
    </source>
</evidence>
<evidence type="ECO:0000256" key="3">
    <source>
        <dbReference type="ARBA" id="ARBA00023125"/>
    </source>
</evidence>
<dbReference type="SMART" id="SM00422">
    <property type="entry name" value="HTH_MERR"/>
    <property type="match status" value="1"/>
</dbReference>
<dbReference type="InterPro" id="IPR047057">
    <property type="entry name" value="MerR_fam"/>
</dbReference>
<feature type="coiled-coil region" evidence="5">
    <location>
        <begin position="76"/>
        <end position="103"/>
    </location>
</feature>
<keyword evidence="3" id="KW-0238">DNA-binding</keyword>
<proteinExistence type="predicted"/>
<evidence type="ECO:0000256" key="4">
    <source>
        <dbReference type="ARBA" id="ARBA00023163"/>
    </source>
</evidence>
<dbReference type="Gene3D" id="1.10.1660.10">
    <property type="match status" value="1"/>
</dbReference>
<dbReference type="Gene3D" id="3.20.80.10">
    <property type="entry name" value="Regulatory factor, effector binding domain"/>
    <property type="match status" value="1"/>
</dbReference>
<dbReference type="SUPFAM" id="SSF55136">
    <property type="entry name" value="Probable bacterial effector-binding domain"/>
    <property type="match status" value="1"/>
</dbReference>
<dbReference type="InterPro" id="IPR010499">
    <property type="entry name" value="AraC_E-bd"/>
</dbReference>
<dbReference type="InterPro" id="IPR009061">
    <property type="entry name" value="DNA-bd_dom_put_sf"/>
</dbReference>
<evidence type="ECO:0000256" key="5">
    <source>
        <dbReference type="SAM" id="Coils"/>
    </source>
</evidence>
<evidence type="ECO:0000259" key="6">
    <source>
        <dbReference type="PROSITE" id="PS50937"/>
    </source>
</evidence>
<dbReference type="PANTHER" id="PTHR30204:SF69">
    <property type="entry name" value="MERR-FAMILY TRANSCRIPTIONAL REGULATOR"/>
    <property type="match status" value="1"/>
</dbReference>
<reference evidence="7" key="1">
    <citation type="submission" date="2021-02" db="EMBL/GenBank/DDBJ databases">
        <title>Abyssanaerobacter marinus gen.nov., sp., nov, anaerobic bacterium isolated from the Onnuri vent field of Indian Ocean and suggestion of Mogibacteriaceae fam. nov., and proposal of reclassification of ambiguous this family's genus member.</title>
        <authorList>
            <person name="Kim Y.J."/>
            <person name="Yang J.-A."/>
        </authorList>
    </citation>
    <scope>NUCLEOTIDE SEQUENCE</scope>
    <source>
        <strain evidence="7">DSM 2634</strain>
    </source>
</reference>
<name>A0A939DA12_CLOAM</name>
<dbReference type="AlphaFoldDB" id="A0A939DA12"/>
<dbReference type="SUPFAM" id="SSF46955">
    <property type="entry name" value="Putative DNA-binding domain"/>
    <property type="match status" value="1"/>
</dbReference>
<accession>A0A939DA12</accession>
<feature type="domain" description="HTH merR-type" evidence="6">
    <location>
        <begin position="4"/>
        <end position="73"/>
    </location>
</feature>
<gene>
    <name evidence="7" type="ORF">JYB65_11415</name>
</gene>
<dbReference type="InterPro" id="IPR029442">
    <property type="entry name" value="GyrI-like"/>
</dbReference>
<dbReference type="InterPro" id="IPR000551">
    <property type="entry name" value="MerR-type_HTH_dom"/>
</dbReference>
<dbReference type="InterPro" id="IPR011256">
    <property type="entry name" value="Reg_factor_effector_dom_sf"/>
</dbReference>
<dbReference type="GO" id="GO:0003700">
    <property type="term" value="F:DNA-binding transcription factor activity"/>
    <property type="evidence" value="ECO:0007669"/>
    <property type="project" value="InterPro"/>
</dbReference>
<dbReference type="Pfam" id="PF06445">
    <property type="entry name" value="GyrI-like"/>
    <property type="match status" value="1"/>
</dbReference>
<keyword evidence="2" id="KW-0805">Transcription regulation</keyword>
<evidence type="ECO:0000313" key="7">
    <source>
        <dbReference type="EMBL" id="MBN7773972.1"/>
    </source>
</evidence>
<dbReference type="PROSITE" id="PS50937">
    <property type="entry name" value="HTH_MERR_2"/>
    <property type="match status" value="1"/>
</dbReference>
<sequence>MKDKFLIGELAKLFNISTDTLRHYDKIALLKPNYNLSNDYRYYSLANFFELSRILFFKSLDISLGDIKMYMNNKNRNNLLDMLKRKEEEIDVKINRLYNLKKKIQTKVGLLESTSDELNQVRIKSLPEKIGVFLDMNAVESDVEIIQAFKKNEKYFKSSSWLIEGQVYTSLSKEDMKNQIFNRFRYFIEMVTLDQVPHTQMQVIPEGQYACIAFLGPYRDMAKHYELLLQWIIKNGYQVAGDSIEKNIVDYGFSDSENEYISEIQIPIIPTYHDPLKSV</sequence>
<keyword evidence="8" id="KW-1185">Reference proteome</keyword>
<protein>
    <submittedName>
        <fullName evidence="7">MerR family transcriptional regulator</fullName>
    </submittedName>
</protein>
<comment type="caution">
    <text evidence="7">The sequence shown here is derived from an EMBL/GenBank/DDBJ whole genome shotgun (WGS) entry which is preliminary data.</text>
</comment>
<dbReference type="EMBL" id="JAFJZZ010000005">
    <property type="protein sequence ID" value="MBN7773972.1"/>
    <property type="molecule type" value="Genomic_DNA"/>
</dbReference>
<evidence type="ECO:0000313" key="8">
    <source>
        <dbReference type="Proteomes" id="UP000664545"/>
    </source>
</evidence>
<keyword evidence="5" id="KW-0175">Coiled coil</keyword>
<dbReference type="Pfam" id="PF00376">
    <property type="entry name" value="MerR"/>
    <property type="match status" value="1"/>
</dbReference>
<organism evidence="7 8">
    <name type="scientific">Clostridium aminobutyricum</name>
    <dbReference type="NCBI Taxonomy" id="33953"/>
    <lineage>
        <taxon>Bacteria</taxon>
        <taxon>Bacillati</taxon>
        <taxon>Bacillota</taxon>
        <taxon>Clostridia</taxon>
        <taxon>Eubacteriales</taxon>
        <taxon>Clostridiaceae</taxon>
        <taxon>Clostridium</taxon>
    </lineage>
</organism>